<evidence type="ECO:0000313" key="1">
    <source>
        <dbReference type="EMBL" id="CAJ2648261.1"/>
    </source>
</evidence>
<reference evidence="1" key="1">
    <citation type="submission" date="2023-10" db="EMBL/GenBank/DDBJ databases">
        <authorList>
            <person name="Rodriguez Cubillos JULIANA M."/>
            <person name="De Vega J."/>
        </authorList>
    </citation>
    <scope>NUCLEOTIDE SEQUENCE</scope>
</reference>
<dbReference type="EMBL" id="CASHSV030000109">
    <property type="protein sequence ID" value="CAJ2648261.1"/>
    <property type="molecule type" value="Genomic_DNA"/>
</dbReference>
<dbReference type="Proteomes" id="UP001177021">
    <property type="component" value="Unassembled WGS sequence"/>
</dbReference>
<name>A0ACB0JVD7_TRIPR</name>
<protein>
    <submittedName>
        <fullName evidence="1">Uncharacterized protein</fullName>
    </submittedName>
</protein>
<keyword evidence="2" id="KW-1185">Reference proteome</keyword>
<proteinExistence type="predicted"/>
<gene>
    <name evidence="1" type="ORF">MILVUS5_LOCUS16639</name>
</gene>
<evidence type="ECO:0000313" key="2">
    <source>
        <dbReference type="Proteomes" id="UP001177021"/>
    </source>
</evidence>
<comment type="caution">
    <text evidence="1">The sequence shown here is derived from an EMBL/GenBank/DDBJ whole genome shotgun (WGS) entry which is preliminary data.</text>
</comment>
<organism evidence="1 2">
    <name type="scientific">Trifolium pratense</name>
    <name type="common">Red clover</name>
    <dbReference type="NCBI Taxonomy" id="57577"/>
    <lineage>
        <taxon>Eukaryota</taxon>
        <taxon>Viridiplantae</taxon>
        <taxon>Streptophyta</taxon>
        <taxon>Embryophyta</taxon>
        <taxon>Tracheophyta</taxon>
        <taxon>Spermatophyta</taxon>
        <taxon>Magnoliopsida</taxon>
        <taxon>eudicotyledons</taxon>
        <taxon>Gunneridae</taxon>
        <taxon>Pentapetalae</taxon>
        <taxon>rosids</taxon>
        <taxon>fabids</taxon>
        <taxon>Fabales</taxon>
        <taxon>Fabaceae</taxon>
        <taxon>Papilionoideae</taxon>
        <taxon>50 kb inversion clade</taxon>
        <taxon>NPAAA clade</taxon>
        <taxon>Hologalegina</taxon>
        <taxon>IRL clade</taxon>
        <taxon>Trifolieae</taxon>
        <taxon>Trifolium</taxon>
    </lineage>
</organism>
<accession>A0ACB0JVD7</accession>
<sequence>MALQGTGSLIVPSVQELVKQPITKIPERYIHPNQDPVVVESHTNSLPQVPIIDLSKLLFDDATELDKLDQACREWGFFQLINHGVNISLVENMKIGVEQFFNLPMEEKKEKFWQTPNDIQGFGQLFVVSDEQKLEWADMFYINTLPLDSRHPHLIPNIPKPFRDHLETYCLELKNIVITIIGQMEKALKIKTNELVELFEDICQGMRMNYYPPCPQPEHVIGLNAHSDMGCLSIVLQANGVEGLQIRKDGQWISAKPLPNAFVINVGDMLEIFTNGIYRSIEHRGIVNTEKERISVATFHRLHMSRIIGPTPSLITAERPALFKTISVADYIKAYLSHELKGKSHLDVVRIQKENGK</sequence>